<evidence type="ECO:0000256" key="1">
    <source>
        <dbReference type="SAM" id="MobiDB-lite"/>
    </source>
</evidence>
<dbReference type="RefSeq" id="XP_062639648.1">
    <property type="nucleotide sequence ID" value="XM_062785688.1"/>
</dbReference>
<dbReference type="GeneID" id="87822301"/>
<dbReference type="EMBL" id="MU853562">
    <property type="protein sequence ID" value="KAK4146277.1"/>
    <property type="molecule type" value="Genomic_DNA"/>
</dbReference>
<reference evidence="2" key="2">
    <citation type="submission" date="2023-05" db="EMBL/GenBank/DDBJ databases">
        <authorList>
            <consortium name="Lawrence Berkeley National Laboratory"/>
            <person name="Steindorff A."/>
            <person name="Hensen N."/>
            <person name="Bonometti L."/>
            <person name="Westerberg I."/>
            <person name="Brannstrom I.O."/>
            <person name="Guillou S."/>
            <person name="Cros-Aarteil S."/>
            <person name="Calhoun S."/>
            <person name="Haridas S."/>
            <person name="Kuo A."/>
            <person name="Mondo S."/>
            <person name="Pangilinan J."/>
            <person name="Riley R."/>
            <person name="Labutti K."/>
            <person name="Andreopoulos B."/>
            <person name="Lipzen A."/>
            <person name="Chen C."/>
            <person name="Yanf M."/>
            <person name="Daum C."/>
            <person name="Ng V."/>
            <person name="Clum A."/>
            <person name="Ohm R."/>
            <person name="Martin F."/>
            <person name="Silar P."/>
            <person name="Natvig D."/>
            <person name="Lalanne C."/>
            <person name="Gautier V."/>
            <person name="Ament-Velasquez S.L."/>
            <person name="Kruys A."/>
            <person name="Hutchinson M.I."/>
            <person name="Powell A.J."/>
            <person name="Barry K."/>
            <person name="Miller A.N."/>
            <person name="Grigoriev I.V."/>
            <person name="Debuchy R."/>
            <person name="Gladieux P."/>
            <person name="Thoren M.H."/>
            <person name="Johannesson H."/>
        </authorList>
    </citation>
    <scope>NUCLEOTIDE SEQUENCE</scope>
    <source>
        <strain evidence="2">CBS 141.50</strain>
    </source>
</reference>
<evidence type="ECO:0000313" key="3">
    <source>
        <dbReference type="Proteomes" id="UP001302676"/>
    </source>
</evidence>
<dbReference type="PANTHER" id="PTHR38696:SF1">
    <property type="entry name" value="MEDIATOR OF RNA POLYMERASE II TRANSCRIPTION SUBUNIT 13"/>
    <property type="match status" value="1"/>
</dbReference>
<accession>A0AAN6V7R3</accession>
<comment type="caution">
    <text evidence="2">The sequence shown here is derived from an EMBL/GenBank/DDBJ whole genome shotgun (WGS) entry which is preliminary data.</text>
</comment>
<dbReference type="AlphaFoldDB" id="A0AAN6V7R3"/>
<dbReference type="Proteomes" id="UP001302676">
    <property type="component" value="Unassembled WGS sequence"/>
</dbReference>
<feature type="region of interest" description="Disordered" evidence="1">
    <location>
        <begin position="1"/>
        <end position="41"/>
    </location>
</feature>
<protein>
    <submittedName>
        <fullName evidence="2">Uncharacterized protein</fullName>
    </submittedName>
</protein>
<evidence type="ECO:0000313" key="2">
    <source>
        <dbReference type="EMBL" id="KAK4146277.1"/>
    </source>
</evidence>
<keyword evidence="3" id="KW-1185">Reference proteome</keyword>
<dbReference type="PANTHER" id="PTHR38696">
    <property type="entry name" value="MEDIATOR OF RNA POLYMERASE II TRANSCRIPTION SUBUNIT 13"/>
    <property type="match status" value="1"/>
</dbReference>
<reference evidence="2" key="1">
    <citation type="journal article" date="2023" name="Mol. Phylogenet. Evol.">
        <title>Genome-scale phylogeny and comparative genomics of the fungal order Sordariales.</title>
        <authorList>
            <person name="Hensen N."/>
            <person name="Bonometti L."/>
            <person name="Westerberg I."/>
            <person name="Brannstrom I.O."/>
            <person name="Guillou S."/>
            <person name="Cros-Aarteil S."/>
            <person name="Calhoun S."/>
            <person name="Haridas S."/>
            <person name="Kuo A."/>
            <person name="Mondo S."/>
            <person name="Pangilinan J."/>
            <person name="Riley R."/>
            <person name="LaButti K."/>
            <person name="Andreopoulos B."/>
            <person name="Lipzen A."/>
            <person name="Chen C."/>
            <person name="Yan M."/>
            <person name="Daum C."/>
            <person name="Ng V."/>
            <person name="Clum A."/>
            <person name="Steindorff A."/>
            <person name="Ohm R.A."/>
            <person name="Martin F."/>
            <person name="Silar P."/>
            <person name="Natvig D.O."/>
            <person name="Lalanne C."/>
            <person name="Gautier V."/>
            <person name="Ament-Velasquez S.L."/>
            <person name="Kruys A."/>
            <person name="Hutchinson M.I."/>
            <person name="Powell A.J."/>
            <person name="Barry K."/>
            <person name="Miller A.N."/>
            <person name="Grigoriev I.V."/>
            <person name="Debuchy R."/>
            <person name="Gladieux P."/>
            <person name="Hiltunen Thoren M."/>
            <person name="Johannesson H."/>
        </authorList>
    </citation>
    <scope>NUCLEOTIDE SEQUENCE</scope>
    <source>
        <strain evidence="2">CBS 141.50</strain>
    </source>
</reference>
<organism evidence="2 3">
    <name type="scientific">Dichotomopilus funicola</name>
    <dbReference type="NCBI Taxonomy" id="1934379"/>
    <lineage>
        <taxon>Eukaryota</taxon>
        <taxon>Fungi</taxon>
        <taxon>Dikarya</taxon>
        <taxon>Ascomycota</taxon>
        <taxon>Pezizomycotina</taxon>
        <taxon>Sordariomycetes</taxon>
        <taxon>Sordariomycetidae</taxon>
        <taxon>Sordariales</taxon>
        <taxon>Chaetomiaceae</taxon>
        <taxon>Dichotomopilus</taxon>
    </lineage>
</organism>
<name>A0AAN6V7R3_9PEZI</name>
<proteinExistence type="predicted"/>
<gene>
    <name evidence="2" type="ORF">C8A04DRAFT_9933</name>
</gene>
<sequence>MSSSSSPSSPFSPNNPFASSTNPFTPSVTTTNPFSSVSSPTSPYASLSFRKTDTIRFLNFPPSVTSSLEAIVLASWPPGLESQGSTTNSDKTGATSNCSVVEFKCKGRPFGHFNDQQRVGGLRMVRNVMILLRNQGWEPAAALMCSRRYTAKDTLFFRQVGLARGEAAVVPEVEWAVISPMGMDKLRVVYDAEGVKPYDKVGGDEDAEGSDRDYLGVLITKIKKTLQELGMFSKGDWSHDSFEFEFKSWVWRARGETSDAVRIMFMRLLELMEDEGWRLYTSFVLYTGTDEKRILDSWYFVREKRSTAKAT</sequence>